<name>A0A1H8B9T2_9BACT</name>
<sequence length="175" mass="20086">MAYMQVPPTEQDFIFNMQGIGGIQLGKMPKNVRGLIPLKDYRHRQRFMVLPDIDRFYVYNGSLKARLRHPQSTIDIRYLLAGTNEQGFINSLFVYPMPPGGHIAERLSQVYGEPRIGLGNLGGQVVNSNHFWVTEGETEISYVGPEQSMREMGIIVFRFFYDSEALHQFTLALKR</sequence>
<accession>A0A1H8B9T2</accession>
<evidence type="ECO:0000313" key="1">
    <source>
        <dbReference type="EMBL" id="SEM79466.1"/>
    </source>
</evidence>
<dbReference type="EMBL" id="FOBB01000006">
    <property type="protein sequence ID" value="SEM79466.1"/>
    <property type="molecule type" value="Genomic_DNA"/>
</dbReference>
<protein>
    <submittedName>
        <fullName evidence="1">Uncharacterized protein</fullName>
    </submittedName>
</protein>
<evidence type="ECO:0000313" key="2">
    <source>
        <dbReference type="Proteomes" id="UP000198984"/>
    </source>
</evidence>
<proteinExistence type="predicted"/>
<gene>
    <name evidence="1" type="ORF">SAMN04488505_106165</name>
</gene>
<reference evidence="1 2" key="1">
    <citation type="submission" date="2016-10" db="EMBL/GenBank/DDBJ databases">
        <authorList>
            <person name="de Groot N.N."/>
        </authorList>
    </citation>
    <scope>NUCLEOTIDE SEQUENCE [LARGE SCALE GENOMIC DNA]</scope>
    <source>
        <strain evidence="1 2">DSM 21039</strain>
    </source>
</reference>
<dbReference type="AlphaFoldDB" id="A0A1H8B9T2"/>
<dbReference type="Proteomes" id="UP000198984">
    <property type="component" value="Unassembled WGS sequence"/>
</dbReference>
<keyword evidence="2" id="KW-1185">Reference proteome</keyword>
<organism evidence="1 2">
    <name type="scientific">Chitinophaga rupis</name>
    <dbReference type="NCBI Taxonomy" id="573321"/>
    <lineage>
        <taxon>Bacteria</taxon>
        <taxon>Pseudomonadati</taxon>
        <taxon>Bacteroidota</taxon>
        <taxon>Chitinophagia</taxon>
        <taxon>Chitinophagales</taxon>
        <taxon>Chitinophagaceae</taxon>
        <taxon>Chitinophaga</taxon>
    </lineage>
</organism>